<feature type="transmembrane region" description="Helical" evidence="1">
    <location>
        <begin position="88"/>
        <end position="109"/>
    </location>
</feature>
<accession>A0A2R5GJA8</accession>
<feature type="transmembrane region" description="Helical" evidence="1">
    <location>
        <begin position="463"/>
        <end position="483"/>
    </location>
</feature>
<feature type="transmembrane region" description="Helical" evidence="1">
    <location>
        <begin position="388"/>
        <end position="409"/>
    </location>
</feature>
<dbReference type="OrthoDB" id="5296287at2759"/>
<dbReference type="SUPFAM" id="SSF103473">
    <property type="entry name" value="MFS general substrate transporter"/>
    <property type="match status" value="1"/>
</dbReference>
<feature type="transmembrane region" description="Helical" evidence="1">
    <location>
        <begin position="51"/>
        <end position="76"/>
    </location>
</feature>
<reference evidence="2 3" key="1">
    <citation type="submission" date="2017-12" db="EMBL/GenBank/DDBJ databases">
        <title>Sequencing, de novo assembly and annotation of complete genome of a new Thraustochytrid species, strain FCC1311.</title>
        <authorList>
            <person name="Sedici K."/>
            <person name="Godart F."/>
            <person name="Aiese Cigliano R."/>
            <person name="Sanseverino W."/>
            <person name="Barakat M."/>
            <person name="Ortet P."/>
            <person name="Marechal E."/>
            <person name="Cagnac O."/>
            <person name="Amato A."/>
        </authorList>
    </citation>
    <scope>NUCLEOTIDE SEQUENCE [LARGE SCALE GENOMIC DNA]</scope>
</reference>
<dbReference type="EMBL" id="BEYU01000086">
    <property type="protein sequence ID" value="GBG30970.1"/>
    <property type="molecule type" value="Genomic_DNA"/>
</dbReference>
<keyword evidence="1" id="KW-0472">Membrane</keyword>
<protein>
    <submittedName>
        <fullName evidence="2">Uncharacterized protein</fullName>
    </submittedName>
</protein>
<dbReference type="AlphaFoldDB" id="A0A2R5GJA8"/>
<feature type="transmembrane region" description="Helical" evidence="1">
    <location>
        <begin position="12"/>
        <end position="31"/>
    </location>
</feature>
<evidence type="ECO:0000313" key="2">
    <source>
        <dbReference type="EMBL" id="GBG30970.1"/>
    </source>
</evidence>
<dbReference type="InParanoid" id="A0A2R5GJA8"/>
<keyword evidence="1" id="KW-1133">Transmembrane helix</keyword>
<feature type="transmembrane region" description="Helical" evidence="1">
    <location>
        <begin position="363"/>
        <end position="382"/>
    </location>
</feature>
<dbReference type="InterPro" id="IPR036259">
    <property type="entry name" value="MFS_trans_sf"/>
</dbReference>
<sequence>MSQTSSQQRGWLESRACYLACALSMFANGTMNAFPVFSTKLLAAGLDTSQIVITGVIIQMGYGLSSILFAAFYARTYTRLSLAGVDRAANIFACSLVLGSLALLIGLLANAEAVGEPVNGAALSFLFLVWGSGLGLSAFHSLSLVNFIFVANKAQRRMAIASMTFSLGIGSVVYTLLYQFVLNSISLINNMVVLLVSYVLITGFRLVYMQRGRFEAVPVLSELPALVPADEEGRGSAESTTTLELGDLGSNSAESHHQGAHGDDLLHSTASPPASDQIVAEAAPTVWSYLQSRIVWLLSVSTFFGFGVGATFLSSVGSLAASLEESEAEIDALTFSLTLSLLCMMLVARLATTIVYAHLNWPYVLAVWNVALFVGILVFTASPTMAGAYASACLVGLGFGGISSVPAVVATSNFPGSAQYYSVNVAVTAILMSLGPFIIGYMQTVIEEKSRIRLGSGFENLNTFIYFLVGSFFSTVCAVMLGYEIRKDYLLEMSVLRADPTHDNEVLEMQTRSNPRSLEIAQI</sequence>
<dbReference type="Proteomes" id="UP000241890">
    <property type="component" value="Unassembled WGS sequence"/>
</dbReference>
<proteinExistence type="predicted"/>
<comment type="caution">
    <text evidence="2">The sequence shown here is derived from an EMBL/GenBank/DDBJ whole genome shotgun (WGS) entry which is preliminary data.</text>
</comment>
<evidence type="ECO:0000256" key="1">
    <source>
        <dbReference type="SAM" id="Phobius"/>
    </source>
</evidence>
<feature type="transmembrane region" description="Helical" evidence="1">
    <location>
        <begin position="332"/>
        <end position="351"/>
    </location>
</feature>
<feature type="transmembrane region" description="Helical" evidence="1">
    <location>
        <begin position="158"/>
        <end position="181"/>
    </location>
</feature>
<keyword evidence="1" id="KW-0812">Transmembrane</keyword>
<feature type="transmembrane region" description="Helical" evidence="1">
    <location>
        <begin position="121"/>
        <end position="151"/>
    </location>
</feature>
<name>A0A2R5GJA8_9STRA</name>
<organism evidence="2 3">
    <name type="scientific">Hondaea fermentalgiana</name>
    <dbReference type="NCBI Taxonomy" id="2315210"/>
    <lineage>
        <taxon>Eukaryota</taxon>
        <taxon>Sar</taxon>
        <taxon>Stramenopiles</taxon>
        <taxon>Bigyra</taxon>
        <taxon>Labyrinthulomycetes</taxon>
        <taxon>Thraustochytrida</taxon>
        <taxon>Thraustochytriidae</taxon>
        <taxon>Hondaea</taxon>
    </lineage>
</organism>
<feature type="transmembrane region" description="Helical" evidence="1">
    <location>
        <begin position="421"/>
        <end position="443"/>
    </location>
</feature>
<dbReference type="Gene3D" id="1.20.1250.20">
    <property type="entry name" value="MFS general substrate transporter like domains"/>
    <property type="match status" value="1"/>
</dbReference>
<feature type="transmembrane region" description="Helical" evidence="1">
    <location>
        <begin position="187"/>
        <end position="208"/>
    </location>
</feature>
<evidence type="ECO:0000313" key="3">
    <source>
        <dbReference type="Proteomes" id="UP000241890"/>
    </source>
</evidence>
<gene>
    <name evidence="2" type="ORF">FCC1311_071912</name>
</gene>
<keyword evidence="3" id="KW-1185">Reference proteome</keyword>
<feature type="transmembrane region" description="Helical" evidence="1">
    <location>
        <begin position="294"/>
        <end position="320"/>
    </location>
</feature>